<evidence type="ECO:0000313" key="2">
    <source>
        <dbReference type="Proteomes" id="UP000515312"/>
    </source>
</evidence>
<reference evidence="1 2" key="1">
    <citation type="submission" date="2020-08" db="EMBL/GenBank/DDBJ databases">
        <title>Edaphobacter telluris sp. nov. and Acidobacterium dinghuensis sp. nov., two acidobacteria isolated from forest soil.</title>
        <authorList>
            <person name="Fu J."/>
            <person name="Qiu L."/>
        </authorList>
    </citation>
    <scope>NUCLEOTIDE SEQUENCE [LARGE SCALE GENOMIC DNA]</scope>
    <source>
        <strain evidence="1">4Y35</strain>
    </source>
</reference>
<name>A0A7G8BCI6_9BACT</name>
<dbReference type="RefSeq" id="WP_186740006.1">
    <property type="nucleotide sequence ID" value="NZ_CP060394.1"/>
</dbReference>
<evidence type="ECO:0000313" key="1">
    <source>
        <dbReference type="EMBL" id="QNI30256.1"/>
    </source>
</evidence>
<accession>A0A7G8BCI6</accession>
<organism evidence="1 2">
    <name type="scientific">Alloacidobacterium dinghuense</name>
    <dbReference type="NCBI Taxonomy" id="2763107"/>
    <lineage>
        <taxon>Bacteria</taxon>
        <taxon>Pseudomonadati</taxon>
        <taxon>Acidobacteriota</taxon>
        <taxon>Terriglobia</taxon>
        <taxon>Terriglobales</taxon>
        <taxon>Acidobacteriaceae</taxon>
        <taxon>Alloacidobacterium</taxon>
    </lineage>
</organism>
<protein>
    <submittedName>
        <fullName evidence="1">Uncharacterized protein</fullName>
    </submittedName>
</protein>
<dbReference type="KEGG" id="adin:H7849_13770"/>
<keyword evidence="2" id="KW-1185">Reference proteome</keyword>
<sequence>MTVTRALLEGIIDYAGLFPPASLDMQTAVRNYSAYRTCEDAWMLGRFVVPAQRLTEFTAAFAEACCSEQMSPWLLSVLSSGETDEDANLIEPFSEGAAFLDAIELKAPDVAQLEQRLASAPSGMVAYAEFQSQQSDAILPVLSKFDARAKIRTGGVTADAIPSTQEIADFLIACAKAKIPFKATAGLHHPLRSTKKLTYEENSASAVMHGFVNVFVAAAIAYQGAAREDVIGLLNEESPAAFQWKKDTLKWNSYRLSTKQIKAARQQFAIGFGSCSFTEPVAELKALGWL</sequence>
<gene>
    <name evidence="1" type="ORF">H7849_13770</name>
</gene>
<dbReference type="AlphaFoldDB" id="A0A7G8BCI6"/>
<dbReference type="Proteomes" id="UP000515312">
    <property type="component" value="Chromosome"/>
</dbReference>
<dbReference type="EMBL" id="CP060394">
    <property type="protein sequence ID" value="QNI30256.1"/>
    <property type="molecule type" value="Genomic_DNA"/>
</dbReference>
<proteinExistence type="predicted"/>